<dbReference type="KEGG" id="euz:DVS28_a4583"/>
<evidence type="ECO:0000313" key="3">
    <source>
        <dbReference type="Proteomes" id="UP000264006"/>
    </source>
</evidence>
<evidence type="ECO:0000256" key="1">
    <source>
        <dbReference type="SAM" id="Phobius"/>
    </source>
</evidence>
<keyword evidence="1" id="KW-0472">Membrane</keyword>
<evidence type="ECO:0008006" key="4">
    <source>
        <dbReference type="Google" id="ProtNLM"/>
    </source>
</evidence>
<dbReference type="AlphaFoldDB" id="A0A346Y447"/>
<dbReference type="RefSeq" id="WP_164710907.1">
    <property type="nucleotide sequence ID" value="NZ_CP031165.1"/>
</dbReference>
<feature type="transmembrane region" description="Helical" evidence="1">
    <location>
        <begin position="28"/>
        <end position="51"/>
    </location>
</feature>
<dbReference type="EMBL" id="CP031165">
    <property type="protein sequence ID" value="AXV09244.1"/>
    <property type="molecule type" value="Genomic_DNA"/>
</dbReference>
<proteinExistence type="predicted"/>
<feature type="transmembrane region" description="Helical" evidence="1">
    <location>
        <begin position="58"/>
        <end position="77"/>
    </location>
</feature>
<keyword evidence="1" id="KW-1133">Transmembrane helix</keyword>
<sequence>MIVPFLTVTAIGLWTAFSRRGGRVSPGPIAGAGVVGAWLGFLTGAVAGGVVDLVLFGGFWPVLVGHVGAVAVSRLAVSNRARAALPG</sequence>
<organism evidence="2 3">
    <name type="scientific">Euzebya pacifica</name>
    <dbReference type="NCBI Taxonomy" id="1608957"/>
    <lineage>
        <taxon>Bacteria</taxon>
        <taxon>Bacillati</taxon>
        <taxon>Actinomycetota</taxon>
        <taxon>Nitriliruptoria</taxon>
        <taxon>Euzebyales</taxon>
    </lineage>
</organism>
<name>A0A346Y447_9ACTN</name>
<protein>
    <recommendedName>
        <fullName evidence="4">GlsB/YeaQ/YmgE family stress response membrane protein</fullName>
    </recommendedName>
</protein>
<gene>
    <name evidence="2" type="ORF">DVS28_a4583</name>
</gene>
<reference evidence="2 3" key="1">
    <citation type="submission" date="2018-09" db="EMBL/GenBank/DDBJ databases">
        <title>Complete genome sequence of Euzebya sp. DY32-46 isolated from seawater of Pacific Ocean.</title>
        <authorList>
            <person name="Xu L."/>
            <person name="Wu Y.-H."/>
            <person name="Xu X.-W."/>
        </authorList>
    </citation>
    <scope>NUCLEOTIDE SEQUENCE [LARGE SCALE GENOMIC DNA]</scope>
    <source>
        <strain evidence="2 3">DY32-46</strain>
    </source>
</reference>
<accession>A0A346Y447</accession>
<keyword evidence="3" id="KW-1185">Reference proteome</keyword>
<evidence type="ECO:0000313" key="2">
    <source>
        <dbReference type="EMBL" id="AXV09244.1"/>
    </source>
</evidence>
<dbReference type="Proteomes" id="UP000264006">
    <property type="component" value="Chromosome"/>
</dbReference>
<keyword evidence="1" id="KW-0812">Transmembrane</keyword>